<reference evidence="1" key="1">
    <citation type="journal article" date="2014" name="Int. J. Syst. Evol. Microbiol.">
        <title>Complete genome sequence of Corynebacterium casei LMG S-19264T (=DSM 44701T), isolated from a smear-ripened cheese.</title>
        <authorList>
            <consortium name="US DOE Joint Genome Institute (JGI-PGF)"/>
            <person name="Walter F."/>
            <person name="Albersmeier A."/>
            <person name="Kalinowski J."/>
            <person name="Ruckert C."/>
        </authorList>
    </citation>
    <scope>NUCLEOTIDE SEQUENCE</scope>
    <source>
        <strain evidence="1">KCTC 22169</strain>
    </source>
</reference>
<gene>
    <name evidence="1" type="ORF">GCM10007392_21030</name>
</gene>
<proteinExistence type="predicted"/>
<dbReference type="Proteomes" id="UP000626148">
    <property type="component" value="Unassembled WGS sequence"/>
</dbReference>
<reference evidence="1" key="2">
    <citation type="submission" date="2020-09" db="EMBL/GenBank/DDBJ databases">
        <authorList>
            <person name="Sun Q."/>
            <person name="Kim S."/>
        </authorList>
    </citation>
    <scope>NUCLEOTIDE SEQUENCE</scope>
    <source>
        <strain evidence="1">KCTC 22169</strain>
    </source>
</reference>
<comment type="caution">
    <text evidence="1">The sequence shown here is derived from an EMBL/GenBank/DDBJ whole genome shotgun (WGS) entry which is preliminary data.</text>
</comment>
<sequence>MYWEIIELANGEIALRKADSDDEPLLTIKFSDEAKDRLQDQTVDVARAMISAGVQVATDIENMEEDEELEMEASESTIH</sequence>
<evidence type="ECO:0000313" key="2">
    <source>
        <dbReference type="Proteomes" id="UP000626148"/>
    </source>
</evidence>
<dbReference type="EMBL" id="BMXR01000004">
    <property type="protein sequence ID" value="GGX53321.1"/>
    <property type="molecule type" value="Genomic_DNA"/>
</dbReference>
<evidence type="ECO:0000313" key="1">
    <source>
        <dbReference type="EMBL" id="GGX53321.1"/>
    </source>
</evidence>
<organism evidence="1 2">
    <name type="scientific">Saccharospirillum salsuginis</name>
    <dbReference type="NCBI Taxonomy" id="418750"/>
    <lineage>
        <taxon>Bacteria</taxon>
        <taxon>Pseudomonadati</taxon>
        <taxon>Pseudomonadota</taxon>
        <taxon>Gammaproteobacteria</taxon>
        <taxon>Oceanospirillales</taxon>
        <taxon>Saccharospirillaceae</taxon>
        <taxon>Saccharospirillum</taxon>
    </lineage>
</organism>
<keyword evidence="2" id="KW-1185">Reference proteome</keyword>
<dbReference type="AlphaFoldDB" id="A0A918NAI4"/>
<dbReference type="RefSeq" id="WP_189608482.1">
    <property type="nucleotide sequence ID" value="NZ_BMXR01000004.1"/>
</dbReference>
<name>A0A918NAI4_9GAMM</name>
<accession>A0A918NAI4</accession>
<protein>
    <submittedName>
        <fullName evidence="1">Uncharacterized protein</fullName>
    </submittedName>
</protein>